<dbReference type="PANTHER" id="PTHR23407:SF1">
    <property type="entry name" value="5-FORMYLTETRAHYDROFOLATE CYCLO-LIGASE"/>
    <property type="match status" value="1"/>
</dbReference>
<evidence type="ECO:0000313" key="7">
    <source>
        <dbReference type="Proteomes" id="UP000189818"/>
    </source>
</evidence>
<dbReference type="GO" id="GO:0009396">
    <property type="term" value="P:folic acid-containing compound biosynthetic process"/>
    <property type="evidence" value="ECO:0007669"/>
    <property type="project" value="TreeGrafter"/>
</dbReference>
<evidence type="ECO:0000256" key="2">
    <source>
        <dbReference type="ARBA" id="ARBA00022741"/>
    </source>
</evidence>
<dbReference type="Proteomes" id="UP000189818">
    <property type="component" value="Unassembled WGS sequence"/>
</dbReference>
<evidence type="ECO:0000313" key="6">
    <source>
        <dbReference type="EMBL" id="SKB78844.1"/>
    </source>
</evidence>
<evidence type="ECO:0000256" key="4">
    <source>
        <dbReference type="PIRSR" id="PIRSR006806-1"/>
    </source>
</evidence>
<proteinExistence type="inferred from homology"/>
<dbReference type="EC" id="6.3.3.2" evidence="5"/>
<comment type="catalytic activity">
    <reaction evidence="5">
        <text>(6S)-5-formyl-5,6,7,8-tetrahydrofolate + ATP = (6R)-5,10-methenyltetrahydrofolate + ADP + phosphate</text>
        <dbReference type="Rhea" id="RHEA:10488"/>
        <dbReference type="ChEBI" id="CHEBI:30616"/>
        <dbReference type="ChEBI" id="CHEBI:43474"/>
        <dbReference type="ChEBI" id="CHEBI:57455"/>
        <dbReference type="ChEBI" id="CHEBI:57457"/>
        <dbReference type="ChEBI" id="CHEBI:456216"/>
        <dbReference type="EC" id="6.3.3.2"/>
    </reaction>
</comment>
<keyword evidence="5" id="KW-0479">Metal-binding</keyword>
<dbReference type="GO" id="GO:0005524">
    <property type="term" value="F:ATP binding"/>
    <property type="evidence" value="ECO:0007669"/>
    <property type="project" value="UniProtKB-KW"/>
</dbReference>
<dbReference type="AlphaFoldDB" id="A0A1T5E4P3"/>
<evidence type="ECO:0000256" key="1">
    <source>
        <dbReference type="ARBA" id="ARBA00010638"/>
    </source>
</evidence>
<dbReference type="EMBL" id="FUYM01000006">
    <property type="protein sequence ID" value="SKB78844.1"/>
    <property type="molecule type" value="Genomic_DNA"/>
</dbReference>
<accession>A0A1T5E4P3</accession>
<dbReference type="InterPro" id="IPR037171">
    <property type="entry name" value="NagB/RpiA_transferase-like"/>
</dbReference>
<dbReference type="GO" id="GO:0030272">
    <property type="term" value="F:5-formyltetrahydrofolate cyclo-ligase activity"/>
    <property type="evidence" value="ECO:0007669"/>
    <property type="project" value="UniProtKB-EC"/>
</dbReference>
<dbReference type="Pfam" id="PF01812">
    <property type="entry name" value="5-FTHF_cyc-lig"/>
    <property type="match status" value="1"/>
</dbReference>
<evidence type="ECO:0000256" key="5">
    <source>
        <dbReference type="RuleBase" id="RU361279"/>
    </source>
</evidence>
<name>A0A1T5E4P3_9SPHN</name>
<feature type="binding site" evidence="4">
    <location>
        <position position="60"/>
    </location>
    <ligand>
        <name>substrate</name>
    </ligand>
</feature>
<keyword evidence="6" id="KW-0436">Ligase</keyword>
<protein>
    <recommendedName>
        <fullName evidence="5">5-formyltetrahydrofolate cyclo-ligase</fullName>
        <ecNumber evidence="5">6.3.3.2</ecNumber>
    </recommendedName>
</protein>
<dbReference type="GO" id="GO:0046872">
    <property type="term" value="F:metal ion binding"/>
    <property type="evidence" value="ECO:0007669"/>
    <property type="project" value="UniProtKB-KW"/>
</dbReference>
<dbReference type="InterPro" id="IPR002698">
    <property type="entry name" value="FTHF_cligase"/>
</dbReference>
<dbReference type="InterPro" id="IPR024185">
    <property type="entry name" value="FTHF_cligase-like_sf"/>
</dbReference>
<organism evidence="6 7">
    <name type="scientific">Rhizorhabdus histidinilytica</name>
    <dbReference type="NCBI Taxonomy" id="439228"/>
    <lineage>
        <taxon>Bacteria</taxon>
        <taxon>Pseudomonadati</taxon>
        <taxon>Pseudomonadota</taxon>
        <taxon>Alphaproteobacteria</taxon>
        <taxon>Sphingomonadales</taxon>
        <taxon>Sphingomonadaceae</taxon>
        <taxon>Rhizorhabdus</taxon>
    </lineage>
</organism>
<dbReference type="Gene3D" id="3.40.50.10420">
    <property type="entry name" value="NagB/RpiA/CoA transferase-like"/>
    <property type="match status" value="1"/>
</dbReference>
<dbReference type="NCBIfam" id="TIGR02727">
    <property type="entry name" value="MTHFS_bact"/>
    <property type="match status" value="1"/>
</dbReference>
<dbReference type="SUPFAM" id="SSF100950">
    <property type="entry name" value="NagB/RpiA/CoA transferase-like"/>
    <property type="match status" value="1"/>
</dbReference>
<feature type="binding site" evidence="4">
    <location>
        <begin position="135"/>
        <end position="143"/>
    </location>
    <ligand>
        <name>ATP</name>
        <dbReference type="ChEBI" id="CHEBI:30616"/>
    </ligand>
</feature>
<keyword evidence="3 4" id="KW-0067">ATP-binding</keyword>
<dbReference type="RefSeq" id="WP_079649088.1">
    <property type="nucleotide sequence ID" value="NZ_FUYM01000006.1"/>
</dbReference>
<dbReference type="PANTHER" id="PTHR23407">
    <property type="entry name" value="ATPASE INHIBITOR/5-FORMYLTETRAHYDROFOLATE CYCLO-LIGASE"/>
    <property type="match status" value="1"/>
</dbReference>
<keyword evidence="2 4" id="KW-0547">Nucleotide-binding</keyword>
<comment type="similarity">
    <text evidence="1 5">Belongs to the 5-formyltetrahydrofolate cyclo-ligase family.</text>
</comment>
<feature type="binding site" evidence="4">
    <location>
        <position position="55"/>
    </location>
    <ligand>
        <name>substrate</name>
    </ligand>
</feature>
<dbReference type="STRING" id="439228.SAMN06295920_106172"/>
<reference evidence="7" key="1">
    <citation type="submission" date="2017-02" db="EMBL/GenBank/DDBJ databases">
        <authorList>
            <person name="Varghese N."/>
            <person name="Submissions S."/>
        </authorList>
    </citation>
    <scope>NUCLEOTIDE SEQUENCE [LARGE SCALE GENOMIC DNA]</scope>
    <source>
        <strain evidence="7">UM2</strain>
    </source>
</reference>
<evidence type="ECO:0000256" key="3">
    <source>
        <dbReference type="ARBA" id="ARBA00022840"/>
    </source>
</evidence>
<feature type="binding site" evidence="4">
    <location>
        <begin position="7"/>
        <end position="11"/>
    </location>
    <ligand>
        <name>ATP</name>
        <dbReference type="ChEBI" id="CHEBI:30616"/>
    </ligand>
</feature>
<dbReference type="GO" id="GO:0035999">
    <property type="term" value="P:tetrahydrofolate interconversion"/>
    <property type="evidence" value="ECO:0007669"/>
    <property type="project" value="TreeGrafter"/>
</dbReference>
<comment type="cofactor">
    <cofactor evidence="5">
        <name>Mg(2+)</name>
        <dbReference type="ChEBI" id="CHEBI:18420"/>
    </cofactor>
</comment>
<sequence>MDADPSKPALRAELRALRDAFVLDLPPGERARLEALAADHLLRVAGGARSIAFYVAMGSEMGCAAAMAATAARGIAVALPHVESRSAPMRFLRWTPGDPLETGWRGLSQPAAESAEIRPDLIVAPLLGFDSALNRIGQGAGFYDRAFAALPQARRIGWGWSIQQRPAIGCDPWDVPLDAVVTETGVIEGNNA</sequence>
<dbReference type="OrthoDB" id="9801938at2"/>
<keyword evidence="7" id="KW-1185">Reference proteome</keyword>
<dbReference type="PIRSF" id="PIRSF006806">
    <property type="entry name" value="FTHF_cligase"/>
    <property type="match status" value="1"/>
</dbReference>
<keyword evidence="5" id="KW-0460">Magnesium</keyword>
<gene>
    <name evidence="6" type="ORF">SAMN06295920_106172</name>
</gene>